<reference evidence="1 2" key="1">
    <citation type="submission" date="2019-10" db="EMBL/GenBank/DDBJ databases">
        <title>Streptomyces sp. strain GY16 isolated from leaves of Broussonetia papyrifera.</title>
        <authorList>
            <person name="Mo P."/>
        </authorList>
    </citation>
    <scope>NUCLEOTIDE SEQUENCE [LARGE SCALE GENOMIC DNA]</scope>
    <source>
        <strain evidence="1 2">GY16</strain>
    </source>
</reference>
<organism evidence="1 2">
    <name type="scientific">Streptomyces phaeolivaceus</name>
    <dbReference type="NCBI Taxonomy" id="2653200"/>
    <lineage>
        <taxon>Bacteria</taxon>
        <taxon>Bacillati</taxon>
        <taxon>Actinomycetota</taxon>
        <taxon>Actinomycetes</taxon>
        <taxon>Kitasatosporales</taxon>
        <taxon>Streptomycetaceae</taxon>
        <taxon>Streptomyces</taxon>
    </lineage>
</organism>
<dbReference type="KEGG" id="sphv:F9278_41865"/>
<evidence type="ECO:0000313" key="2">
    <source>
        <dbReference type="Proteomes" id="UP000327294"/>
    </source>
</evidence>
<evidence type="ECO:0000313" key="1">
    <source>
        <dbReference type="EMBL" id="QFR01651.1"/>
    </source>
</evidence>
<dbReference type="Pfam" id="PF13279">
    <property type="entry name" value="4HBT_2"/>
    <property type="match status" value="1"/>
</dbReference>
<dbReference type="Gene3D" id="3.10.129.10">
    <property type="entry name" value="Hotdog Thioesterase"/>
    <property type="match status" value="1"/>
</dbReference>
<dbReference type="InterPro" id="IPR050563">
    <property type="entry name" value="4-hydroxybenzoyl-CoA_TE"/>
</dbReference>
<proteinExistence type="predicted"/>
<dbReference type="PANTHER" id="PTHR31793:SF2">
    <property type="entry name" value="BLR1345 PROTEIN"/>
    <property type="match status" value="1"/>
</dbReference>
<dbReference type="SUPFAM" id="SSF54637">
    <property type="entry name" value="Thioesterase/thiol ester dehydrase-isomerase"/>
    <property type="match status" value="1"/>
</dbReference>
<name>A0A5P8KF59_9ACTN</name>
<keyword evidence="2" id="KW-1185">Reference proteome</keyword>
<accession>A0A5P8KF59</accession>
<dbReference type="InterPro" id="IPR029069">
    <property type="entry name" value="HotDog_dom_sf"/>
</dbReference>
<dbReference type="RefSeq" id="WP_152172978.1">
    <property type="nucleotide sequence ID" value="NZ_CP045096.1"/>
</dbReference>
<protein>
    <submittedName>
        <fullName evidence="1">Thioesterase</fullName>
    </submittedName>
</protein>
<dbReference type="PANTHER" id="PTHR31793">
    <property type="entry name" value="4-HYDROXYBENZOYL-COA THIOESTERASE FAMILY MEMBER"/>
    <property type="match status" value="1"/>
</dbReference>
<dbReference type="GO" id="GO:0047617">
    <property type="term" value="F:fatty acyl-CoA hydrolase activity"/>
    <property type="evidence" value="ECO:0007669"/>
    <property type="project" value="TreeGrafter"/>
</dbReference>
<sequence length="170" mass="18887">MTPRQPSYDEVAALPVSLGGVVGPEHLDANDHVNIQHYLAWADLASGLWCEGLGLGMDEYARRGLSQFVAEYHLAYLGELRRGSHYSAHVRILDRGARALHTMTYVLDNGQRRLSCAAEMMAINVDLKTRRTTDYPPDIARALDDRLARDAQTGWPVVRSGAMAVRRGRS</sequence>
<dbReference type="AlphaFoldDB" id="A0A5P8KF59"/>
<dbReference type="EMBL" id="CP045096">
    <property type="protein sequence ID" value="QFR01651.1"/>
    <property type="molecule type" value="Genomic_DNA"/>
</dbReference>
<dbReference type="CDD" id="cd00586">
    <property type="entry name" value="4HBT"/>
    <property type="match status" value="1"/>
</dbReference>
<dbReference type="Proteomes" id="UP000327294">
    <property type="component" value="Chromosome"/>
</dbReference>
<gene>
    <name evidence="1" type="ORF">F9278_41865</name>
</gene>